<keyword evidence="1" id="KW-1133">Transmembrane helix</keyword>
<reference evidence="2 3" key="1">
    <citation type="journal article" date="2012" name="J. Bacteriol.">
        <title>Draft Genome Sequence of Sinorhizobium meliloti CCNWSX0020, a Nitrogen-Fixing Symbiont with Copper Tolerance Capability Isolated from Lead-Zinc Mine Tailings.</title>
        <authorList>
            <person name="Li Z."/>
            <person name="Ma Z."/>
            <person name="Hao X."/>
            <person name="Wei G."/>
        </authorList>
    </citation>
    <scope>NUCLEOTIDE SEQUENCE [LARGE SCALE GENOMIC DNA]</scope>
    <source>
        <strain evidence="2 3">CCNWSX0020</strain>
    </source>
</reference>
<name>H0GAM6_RHIML</name>
<dbReference type="EMBL" id="AGVV01000126">
    <property type="protein sequence ID" value="EHK73635.1"/>
    <property type="molecule type" value="Genomic_DNA"/>
</dbReference>
<feature type="transmembrane region" description="Helical" evidence="1">
    <location>
        <begin position="51"/>
        <end position="69"/>
    </location>
</feature>
<sequence>MRTQQQAEEKLRETQYPKAELEETALVHATFLHENDRLWGLEKTILDITKANYLALGAVLLVGNTSFLTETYGEVRAIILGVAAILVLSLGASVMVTFHHKYLEVQHKKVTVLQKALWRRRPLDWVEDKLDAEGLSKEFGKANELTILEFVKYNYSMKHVNLLPILIALAVAGLIYQLPEKSVEATPAVAPTTKSHEQGR</sequence>
<dbReference type="AlphaFoldDB" id="H0GAM6"/>
<evidence type="ECO:0000313" key="2">
    <source>
        <dbReference type="EMBL" id="EHK73635.1"/>
    </source>
</evidence>
<feature type="transmembrane region" description="Helical" evidence="1">
    <location>
        <begin position="75"/>
        <end position="98"/>
    </location>
</feature>
<dbReference type="RefSeq" id="WP_003536904.1">
    <property type="nucleotide sequence ID" value="NZ_AGVV01000126.1"/>
</dbReference>
<evidence type="ECO:0000313" key="3">
    <source>
        <dbReference type="Proteomes" id="UP000004038"/>
    </source>
</evidence>
<evidence type="ECO:0000256" key="1">
    <source>
        <dbReference type="SAM" id="Phobius"/>
    </source>
</evidence>
<proteinExistence type="predicted"/>
<gene>
    <name evidence="2" type="ORF">SM0020_32927</name>
</gene>
<feature type="transmembrane region" description="Helical" evidence="1">
    <location>
        <begin position="160"/>
        <end position="178"/>
    </location>
</feature>
<dbReference type="Proteomes" id="UP000004038">
    <property type="component" value="Unassembled WGS sequence"/>
</dbReference>
<dbReference type="PATRIC" id="fig|1107881.3.peg.6649"/>
<keyword evidence="1" id="KW-0812">Transmembrane</keyword>
<organism evidence="2 3">
    <name type="scientific">Sinorhizobium meliloti CCNWSX0020</name>
    <dbReference type="NCBI Taxonomy" id="1107881"/>
    <lineage>
        <taxon>Bacteria</taxon>
        <taxon>Pseudomonadati</taxon>
        <taxon>Pseudomonadota</taxon>
        <taxon>Alphaproteobacteria</taxon>
        <taxon>Hyphomicrobiales</taxon>
        <taxon>Rhizobiaceae</taxon>
        <taxon>Sinorhizobium/Ensifer group</taxon>
        <taxon>Sinorhizobium</taxon>
    </lineage>
</organism>
<accession>H0GAM6</accession>
<keyword evidence="1" id="KW-0472">Membrane</keyword>
<protein>
    <submittedName>
        <fullName evidence="2">Uncharacterized protein</fullName>
    </submittedName>
</protein>